<evidence type="ECO:0000313" key="2">
    <source>
        <dbReference type="EMBL" id="EEF63045.1"/>
    </source>
</evidence>
<feature type="chain" id="PRO_5002893100" evidence="1">
    <location>
        <begin position="24"/>
        <end position="121"/>
    </location>
</feature>
<keyword evidence="3" id="KW-1185">Reference proteome</keyword>
<feature type="signal peptide" evidence="1">
    <location>
        <begin position="1"/>
        <end position="23"/>
    </location>
</feature>
<dbReference type="EMBL" id="ABOX02000002">
    <property type="protein sequence ID" value="EEF63045.1"/>
    <property type="molecule type" value="Genomic_DNA"/>
</dbReference>
<organism evidence="2 3">
    <name type="scientific">Pedosphaera parvula (strain Ellin514)</name>
    <dbReference type="NCBI Taxonomy" id="320771"/>
    <lineage>
        <taxon>Bacteria</taxon>
        <taxon>Pseudomonadati</taxon>
        <taxon>Verrucomicrobiota</taxon>
        <taxon>Pedosphaerae</taxon>
        <taxon>Pedosphaerales</taxon>
        <taxon>Pedosphaeraceae</taxon>
        <taxon>Pedosphaera</taxon>
    </lineage>
</organism>
<dbReference type="Proteomes" id="UP000003688">
    <property type="component" value="Unassembled WGS sequence"/>
</dbReference>
<dbReference type="STRING" id="320771.Cflav_PD5680"/>
<dbReference type="RefSeq" id="WP_007412858.1">
    <property type="nucleotide sequence ID" value="NZ_ABOX02000002.1"/>
</dbReference>
<name>B9XAL0_PEDPL</name>
<gene>
    <name evidence="2" type="ORF">Cflav_PD5680</name>
</gene>
<sequence length="121" mass="13111" precursor="true">MKKVIISLAAVMLLALAALNAPAALTAYEPFNYTTGGFANNTASTGNGFTGNWANGAAGTIVTGLTYPGLTVANNALSSGQRPTNCEPFQPTLQWHEVYQFFIQSFWKHGGEYRRRLLPQR</sequence>
<keyword evidence="1" id="KW-0732">Signal</keyword>
<proteinExistence type="predicted"/>
<dbReference type="AlphaFoldDB" id="B9XAL0"/>
<reference evidence="2 3" key="1">
    <citation type="journal article" date="2011" name="J. Bacteriol.">
        <title>Genome sequence of 'Pedosphaera parvula' Ellin514, an aerobic Verrucomicrobial isolate from pasture soil.</title>
        <authorList>
            <person name="Kant R."/>
            <person name="van Passel M.W."/>
            <person name="Sangwan P."/>
            <person name="Palva A."/>
            <person name="Lucas S."/>
            <person name="Copeland A."/>
            <person name="Lapidus A."/>
            <person name="Glavina Del Rio T."/>
            <person name="Dalin E."/>
            <person name="Tice H."/>
            <person name="Bruce D."/>
            <person name="Goodwin L."/>
            <person name="Pitluck S."/>
            <person name="Chertkov O."/>
            <person name="Larimer F.W."/>
            <person name="Land M.L."/>
            <person name="Hauser L."/>
            <person name="Brettin T.S."/>
            <person name="Detter J.C."/>
            <person name="Han S."/>
            <person name="de Vos W.M."/>
            <person name="Janssen P.H."/>
            <person name="Smidt H."/>
        </authorList>
    </citation>
    <scope>NUCLEOTIDE SEQUENCE [LARGE SCALE GENOMIC DNA]</scope>
    <source>
        <strain evidence="2 3">Ellin514</strain>
    </source>
</reference>
<evidence type="ECO:0000313" key="3">
    <source>
        <dbReference type="Proteomes" id="UP000003688"/>
    </source>
</evidence>
<protein>
    <submittedName>
        <fullName evidence="2">Uncharacterized protein</fullName>
    </submittedName>
</protein>
<comment type="caution">
    <text evidence="2">The sequence shown here is derived from an EMBL/GenBank/DDBJ whole genome shotgun (WGS) entry which is preliminary data.</text>
</comment>
<accession>B9XAL0</accession>
<evidence type="ECO:0000256" key="1">
    <source>
        <dbReference type="SAM" id="SignalP"/>
    </source>
</evidence>